<gene>
    <name evidence="6" type="ORF">TRAPUB_6474</name>
</gene>
<evidence type="ECO:0000313" key="6">
    <source>
        <dbReference type="EMBL" id="OJT02935.1"/>
    </source>
</evidence>
<comment type="similarity">
    <text evidence="1 3">Belongs to the peptidase A1 family.</text>
</comment>
<dbReference type="InterPro" id="IPR001461">
    <property type="entry name" value="Aspartic_peptidase_A1"/>
</dbReference>
<accession>A0A1M2V5P3</accession>
<evidence type="ECO:0000259" key="5">
    <source>
        <dbReference type="PROSITE" id="PS51767"/>
    </source>
</evidence>
<proteinExistence type="inferred from homology"/>
<dbReference type="PANTHER" id="PTHR47966">
    <property type="entry name" value="BETA-SITE APP-CLEAVING ENZYME, ISOFORM A-RELATED"/>
    <property type="match status" value="1"/>
</dbReference>
<reference evidence="6 7" key="1">
    <citation type="submission" date="2016-10" db="EMBL/GenBank/DDBJ databases">
        <title>Genome sequence of the basidiomycete white-rot fungus Trametes pubescens.</title>
        <authorList>
            <person name="Makela M.R."/>
            <person name="Granchi Z."/>
            <person name="Peng M."/>
            <person name="De Vries R.P."/>
            <person name="Grigoriev I."/>
            <person name="Riley R."/>
            <person name="Hilden K."/>
        </authorList>
    </citation>
    <scope>NUCLEOTIDE SEQUENCE [LARGE SCALE GENOMIC DNA]</scope>
    <source>
        <strain evidence="6 7">FBCC735</strain>
    </source>
</reference>
<dbReference type="Gene3D" id="2.40.70.10">
    <property type="entry name" value="Acid Proteases"/>
    <property type="match status" value="2"/>
</dbReference>
<feature type="domain" description="Peptidase A1" evidence="5">
    <location>
        <begin position="24"/>
        <end position="360"/>
    </location>
</feature>
<dbReference type="CDD" id="cd05471">
    <property type="entry name" value="pepsin_like"/>
    <property type="match status" value="1"/>
</dbReference>
<dbReference type="SUPFAM" id="SSF50630">
    <property type="entry name" value="Acid proteases"/>
    <property type="match status" value="1"/>
</dbReference>
<evidence type="ECO:0000256" key="2">
    <source>
        <dbReference type="ARBA" id="ARBA00022750"/>
    </source>
</evidence>
<feature type="compositionally biased region" description="Low complexity" evidence="4">
    <location>
        <begin position="403"/>
        <end position="450"/>
    </location>
</feature>
<dbReference type="EMBL" id="MNAD01001640">
    <property type="protein sequence ID" value="OJT02935.1"/>
    <property type="molecule type" value="Genomic_DNA"/>
</dbReference>
<evidence type="ECO:0000256" key="3">
    <source>
        <dbReference type="RuleBase" id="RU000454"/>
    </source>
</evidence>
<evidence type="ECO:0000256" key="4">
    <source>
        <dbReference type="SAM" id="MobiDB-lite"/>
    </source>
</evidence>
<dbReference type="InterPro" id="IPR033121">
    <property type="entry name" value="PEPTIDASE_A1"/>
</dbReference>
<dbReference type="OMA" id="NVTICIN"/>
<dbReference type="PROSITE" id="PS51767">
    <property type="entry name" value="PEPTIDASE_A1"/>
    <property type="match status" value="1"/>
</dbReference>
<dbReference type="PROSITE" id="PS00141">
    <property type="entry name" value="ASP_PROTEASE"/>
    <property type="match status" value="1"/>
</dbReference>
<dbReference type="PANTHER" id="PTHR47966:SF51">
    <property type="entry name" value="BETA-SITE APP-CLEAVING ENZYME, ISOFORM A-RELATED"/>
    <property type="match status" value="1"/>
</dbReference>
<dbReference type="GO" id="GO:0006508">
    <property type="term" value="P:proteolysis"/>
    <property type="evidence" value="ECO:0007669"/>
    <property type="project" value="UniProtKB-KW"/>
</dbReference>
<dbReference type="InterPro" id="IPR021109">
    <property type="entry name" value="Peptidase_aspartic_dom_sf"/>
</dbReference>
<dbReference type="STRING" id="154538.A0A1M2V5P3"/>
<sequence length="591" mass="62114">GVKFVDGPLSPDNVGVSTTTNLEYSTDVVLGGLNLTLILDTGSSDLLVVRQGRDINLVNTTDIAVNETFGIGSAAGIVAFADLQIGDFTVQSQAFVDVTQSKDFNEGQDGLDGIIGMSFNAPSAVINGLSKEFGPDAATQLGNTPLPALFSQQPDLPDSFDVLLGHADELGDVAQGTFLIGGHDDSFQAVAGAPQLTSVSTDHWSVVLDAMNINGKPFPFNASRVQGVPAGKVAAVLDTGFSLPPIPSPAVDAIYSSIEGAVFDKTTSFWIVPCNSSGVSLSFVFGDQEYFIHPLDLTLPISGPFNGPGGGNVTICINTFQYLTLDPAEFVGFDLILGDAFLRNVYASFNYGDENTAPFVQMVTTTPDTNTALQEFQQQRAKTLAGLPPTIDPAAAANQGDQSPAAGAPPGASGTPGSSVSASATSATSSAGPASSESATQTAQNAPPTASNSKNGAGRVEAMWTCVYAAYVLYKIRHANGYADKTAKLRHNEWVHIGPEDMVVVRDLEAVSSAHNHILMMDKDDPYHMQLWVCSLCADCDLPGPIMKDHLELHGLENPDECIKNGTVYLHPYDRSTTRPLKAAVELPLGS</sequence>
<feature type="region of interest" description="Disordered" evidence="4">
    <location>
        <begin position="387"/>
        <end position="456"/>
    </location>
</feature>
<evidence type="ECO:0000256" key="1">
    <source>
        <dbReference type="ARBA" id="ARBA00007447"/>
    </source>
</evidence>
<protein>
    <submittedName>
        <fullName evidence="6">Vacuolar protease A</fullName>
    </submittedName>
</protein>
<keyword evidence="2 3" id="KW-0064">Aspartyl protease</keyword>
<dbReference type="OrthoDB" id="771136at2759"/>
<dbReference type="AlphaFoldDB" id="A0A1M2V5P3"/>
<keyword evidence="7" id="KW-1185">Reference proteome</keyword>
<feature type="non-terminal residue" evidence="6">
    <location>
        <position position="1"/>
    </location>
</feature>
<dbReference type="GO" id="GO:0004190">
    <property type="term" value="F:aspartic-type endopeptidase activity"/>
    <property type="evidence" value="ECO:0007669"/>
    <property type="project" value="UniProtKB-KW"/>
</dbReference>
<comment type="caution">
    <text evidence="6">The sequence shown here is derived from an EMBL/GenBank/DDBJ whole genome shotgun (WGS) entry which is preliminary data.</text>
</comment>
<dbReference type="PRINTS" id="PR00792">
    <property type="entry name" value="PEPSIN"/>
</dbReference>
<keyword evidence="3 6" id="KW-0645">Protease</keyword>
<name>A0A1M2V5P3_TRAPU</name>
<evidence type="ECO:0000313" key="7">
    <source>
        <dbReference type="Proteomes" id="UP000184267"/>
    </source>
</evidence>
<dbReference type="Proteomes" id="UP000184267">
    <property type="component" value="Unassembled WGS sequence"/>
</dbReference>
<keyword evidence="3" id="KW-0378">Hydrolase</keyword>
<organism evidence="6 7">
    <name type="scientific">Trametes pubescens</name>
    <name type="common">White-rot fungus</name>
    <dbReference type="NCBI Taxonomy" id="154538"/>
    <lineage>
        <taxon>Eukaryota</taxon>
        <taxon>Fungi</taxon>
        <taxon>Dikarya</taxon>
        <taxon>Basidiomycota</taxon>
        <taxon>Agaricomycotina</taxon>
        <taxon>Agaricomycetes</taxon>
        <taxon>Polyporales</taxon>
        <taxon>Polyporaceae</taxon>
        <taxon>Trametes</taxon>
    </lineage>
</organism>
<dbReference type="InterPro" id="IPR034164">
    <property type="entry name" value="Pepsin-like_dom"/>
</dbReference>
<dbReference type="Pfam" id="PF00026">
    <property type="entry name" value="Asp"/>
    <property type="match status" value="1"/>
</dbReference>
<dbReference type="InterPro" id="IPR001969">
    <property type="entry name" value="Aspartic_peptidase_AS"/>
</dbReference>